<keyword evidence="1" id="KW-0812">Transmembrane</keyword>
<sequence length="363" mass="43151">MYISKYLKSNLIITHIIATFIIYNYVMQHKGDAYLYWGQSFDISKYTWIHFFKPGSALLLLINYPLITLHVPLWFGFFMYSSFGLLGIFIFRKWALEIVQVQQQSVEYVILHCILLFPNLHVWTSLLGKEPIIFTSISTIAYSVLQIRKRWILTLIASTIIILLRPHLAFMLILAIVFYILVTYKTLFIKKIVLILPMSILALIILYFLTRVMNLKTYSISKILYYNSISIHNFKTIGGSFVPMNEYNYFYKWFSLNFRPLFYDATSFYQILVSFENMIILLLFILTIGLFIKHYRKINIVYWHQIILYFSIFSTIIYSERYANLGIFIRTKIQYIPFLVVVCLSILFQLKSKQRFTNETKIN</sequence>
<dbReference type="EMBL" id="PQNY01000004">
    <property type="protein sequence ID" value="POS02353.1"/>
    <property type="molecule type" value="Genomic_DNA"/>
</dbReference>
<dbReference type="RefSeq" id="WP_103725412.1">
    <property type="nucleotide sequence ID" value="NZ_PQNY01000004.1"/>
</dbReference>
<feature type="transmembrane region" description="Helical" evidence="1">
    <location>
        <begin position="192"/>
        <end position="209"/>
    </location>
</feature>
<keyword evidence="3" id="KW-1185">Reference proteome</keyword>
<accession>A0A2S4NA73</accession>
<evidence type="ECO:0000313" key="2">
    <source>
        <dbReference type="EMBL" id="POS02353.1"/>
    </source>
</evidence>
<feature type="transmembrane region" description="Helical" evidence="1">
    <location>
        <begin position="6"/>
        <end position="26"/>
    </location>
</feature>
<feature type="transmembrane region" description="Helical" evidence="1">
    <location>
        <begin position="106"/>
        <end position="126"/>
    </location>
</feature>
<feature type="transmembrane region" description="Helical" evidence="1">
    <location>
        <begin position="151"/>
        <end position="180"/>
    </location>
</feature>
<name>A0A2S4NA73_9FLAO</name>
<gene>
    <name evidence="2" type="ORF">Q361_10472</name>
</gene>
<evidence type="ECO:0000313" key="3">
    <source>
        <dbReference type="Proteomes" id="UP000237056"/>
    </source>
</evidence>
<proteinExistence type="predicted"/>
<comment type="caution">
    <text evidence="2">The sequence shown here is derived from an EMBL/GenBank/DDBJ whole genome shotgun (WGS) entry which is preliminary data.</text>
</comment>
<dbReference type="AlphaFoldDB" id="A0A2S4NA73"/>
<reference evidence="2 3" key="1">
    <citation type="submission" date="2018-01" db="EMBL/GenBank/DDBJ databases">
        <title>Genomic Encyclopedia of Type Strains, Phase I: the one thousand microbial genomes (KMG-I) project.</title>
        <authorList>
            <person name="Goeker M."/>
        </authorList>
    </citation>
    <scope>NUCLEOTIDE SEQUENCE [LARGE SCALE GENOMIC DNA]</scope>
    <source>
        <strain evidence="2 3">DSM 17960</strain>
    </source>
</reference>
<feature type="transmembrane region" description="Helical" evidence="1">
    <location>
        <begin position="333"/>
        <end position="350"/>
    </location>
</feature>
<feature type="transmembrane region" description="Helical" evidence="1">
    <location>
        <begin position="299"/>
        <end position="318"/>
    </location>
</feature>
<keyword evidence="1" id="KW-1133">Transmembrane helix</keyword>
<feature type="transmembrane region" description="Helical" evidence="1">
    <location>
        <begin position="73"/>
        <end position="94"/>
    </location>
</feature>
<keyword evidence="1" id="KW-0472">Membrane</keyword>
<protein>
    <recommendedName>
        <fullName evidence="4">Dolichyl-phosphate-mannose-protein mannosyltransferase</fullName>
    </recommendedName>
</protein>
<feature type="transmembrane region" description="Helical" evidence="1">
    <location>
        <begin position="268"/>
        <end position="292"/>
    </location>
</feature>
<dbReference type="Proteomes" id="UP000237056">
    <property type="component" value="Unassembled WGS sequence"/>
</dbReference>
<dbReference type="OrthoDB" id="975915at2"/>
<organism evidence="2 3">
    <name type="scientific">Flavobacterium croceum DSM 17960</name>
    <dbReference type="NCBI Taxonomy" id="1121886"/>
    <lineage>
        <taxon>Bacteria</taxon>
        <taxon>Pseudomonadati</taxon>
        <taxon>Bacteroidota</taxon>
        <taxon>Flavobacteriia</taxon>
        <taxon>Flavobacteriales</taxon>
        <taxon>Flavobacteriaceae</taxon>
        <taxon>Flavobacterium</taxon>
    </lineage>
</organism>
<feature type="transmembrane region" description="Helical" evidence="1">
    <location>
        <begin position="47"/>
        <end position="67"/>
    </location>
</feature>
<evidence type="ECO:0008006" key="4">
    <source>
        <dbReference type="Google" id="ProtNLM"/>
    </source>
</evidence>
<evidence type="ECO:0000256" key="1">
    <source>
        <dbReference type="SAM" id="Phobius"/>
    </source>
</evidence>